<comment type="caution">
    <text evidence="2">The sequence shown here is derived from an EMBL/GenBank/DDBJ whole genome shotgun (WGS) entry which is preliminary data.</text>
</comment>
<dbReference type="OrthoDB" id="213519at2"/>
<sequence length="395" mass="43424">MQRTGATQRVADGDSRRAVRVSAVPDAPIVLIEPVEGAGDRLGAAWDDLAAAAAEPNAFAERWFVMAGVRHLCPPAFRRLIEVWEGDRLTGLLPVVIDPRYGRLPLRHVVNWLHHHSFLGTPLVRAGRERAFWAAVLAVLDDARWAGGLLHINGLVEDGPVHRGLATAAATLGRRCDTVHRVVRAQLDAGLDPEAYLETHVRKKKRKELKRLAARLAEQGTLTTRRLADAGEVSDWCDDFLALEASGWKGRAGSALGSTPETAGFFCEMLAGAWSAGRLEMLRMDLDGRPIAMLVNFLTAPGSFSFKIAFDEDHARFSPGVLIQIENLRLLDRADIAWMDSCAAENHPMIDSLWGGRRTIVRVTVPLGGLRGRVTFALARGLEDGWAWARRRLGR</sequence>
<feature type="domain" description="BioF2-like acetyltransferase" evidence="1">
    <location>
        <begin position="203"/>
        <end position="343"/>
    </location>
</feature>
<gene>
    <name evidence="2" type="ORF">FOY91_08410</name>
</gene>
<dbReference type="SUPFAM" id="SSF55729">
    <property type="entry name" value="Acyl-CoA N-acyltransferases (Nat)"/>
    <property type="match status" value="1"/>
</dbReference>
<organism evidence="2 3">
    <name type="scientific">Alterirhizorhabdus solaris</name>
    <dbReference type="NCBI Taxonomy" id="2529389"/>
    <lineage>
        <taxon>Bacteria</taxon>
        <taxon>Pseudomonadati</taxon>
        <taxon>Pseudomonadota</taxon>
        <taxon>Alphaproteobacteria</taxon>
        <taxon>Sphingomonadales</taxon>
        <taxon>Rhizorhabdaceae</taxon>
        <taxon>Alterirhizorhabdus</taxon>
    </lineage>
</organism>
<dbReference type="InterPro" id="IPR038740">
    <property type="entry name" value="BioF2-like_GNAT_dom"/>
</dbReference>
<keyword evidence="3" id="KW-1185">Reference proteome</keyword>
<keyword evidence="2" id="KW-0808">Transferase</keyword>
<dbReference type="AlphaFoldDB" id="A0A558R6I5"/>
<evidence type="ECO:0000313" key="3">
    <source>
        <dbReference type="Proteomes" id="UP000318681"/>
    </source>
</evidence>
<evidence type="ECO:0000259" key="1">
    <source>
        <dbReference type="Pfam" id="PF13480"/>
    </source>
</evidence>
<accession>A0A558R6I5</accession>
<protein>
    <submittedName>
        <fullName evidence="2">GNAT family N-acetyltransferase</fullName>
    </submittedName>
</protein>
<dbReference type="InterPro" id="IPR016181">
    <property type="entry name" value="Acyl_CoA_acyltransferase"/>
</dbReference>
<dbReference type="EMBL" id="VNIM01000026">
    <property type="protein sequence ID" value="TVV74991.1"/>
    <property type="molecule type" value="Genomic_DNA"/>
</dbReference>
<dbReference type="Proteomes" id="UP000318681">
    <property type="component" value="Unassembled WGS sequence"/>
</dbReference>
<name>A0A558R6I5_9SPHN</name>
<reference evidence="2 3" key="1">
    <citation type="submission" date="2019-07" db="EMBL/GenBank/DDBJ databases">
        <title>Sphingomonas solaris sp. nov., isolated from a solar panel from Boston, Massachusetts.</title>
        <authorList>
            <person name="Tanner K."/>
            <person name="Pascual J."/>
            <person name="Mancuso C."/>
            <person name="Pereto J."/>
            <person name="Khalil A."/>
            <person name="Vilanova C."/>
        </authorList>
    </citation>
    <scope>NUCLEOTIDE SEQUENCE [LARGE SCALE GENOMIC DNA]</scope>
    <source>
        <strain evidence="2 3">R4DWN</strain>
    </source>
</reference>
<dbReference type="Pfam" id="PF13480">
    <property type="entry name" value="Acetyltransf_6"/>
    <property type="match status" value="1"/>
</dbReference>
<dbReference type="GO" id="GO:0016740">
    <property type="term" value="F:transferase activity"/>
    <property type="evidence" value="ECO:0007669"/>
    <property type="project" value="UniProtKB-KW"/>
</dbReference>
<proteinExistence type="predicted"/>
<evidence type="ECO:0000313" key="2">
    <source>
        <dbReference type="EMBL" id="TVV74991.1"/>
    </source>
</evidence>